<comment type="similarity">
    <text evidence="2">Belongs to the GTP-binding SRP family.</text>
</comment>
<comment type="subcellular location">
    <subcellularLocation>
        <location evidence="1">Cell inner membrane</location>
        <topology evidence="1">Peripheral membrane protein</topology>
        <orientation evidence="1">Cytoplasmic side</orientation>
    </subcellularLocation>
</comment>
<dbReference type="PANTHER" id="PTHR43134">
    <property type="entry name" value="SIGNAL RECOGNITION PARTICLE RECEPTOR SUBUNIT ALPHA"/>
    <property type="match status" value="1"/>
</dbReference>
<keyword evidence="4" id="KW-0813">Transport</keyword>
<keyword evidence="18" id="KW-1185">Reference proteome</keyword>
<dbReference type="GO" id="GO:0015031">
    <property type="term" value="P:protein transport"/>
    <property type="evidence" value="ECO:0007669"/>
    <property type="project" value="UniProtKB-KW"/>
</dbReference>
<feature type="domain" description="SRP54-type proteins GTP-binding" evidence="16">
    <location>
        <begin position="131"/>
        <end position="323"/>
    </location>
</feature>
<proteinExistence type="inferred from homology"/>
<evidence type="ECO:0000259" key="15">
    <source>
        <dbReference type="SMART" id="SM00382"/>
    </source>
</evidence>
<dbReference type="Gene3D" id="3.40.50.300">
    <property type="entry name" value="P-loop containing nucleotide triphosphate hydrolases"/>
    <property type="match status" value="1"/>
</dbReference>
<evidence type="ECO:0000256" key="1">
    <source>
        <dbReference type="ARBA" id="ARBA00004515"/>
    </source>
</evidence>
<evidence type="ECO:0000256" key="13">
    <source>
        <dbReference type="ARBA" id="ARBA00030866"/>
    </source>
</evidence>
<keyword evidence="11" id="KW-1006">Bacterial flagellum protein export</keyword>
<dbReference type="RefSeq" id="WP_094409205.1">
    <property type="nucleotide sequence ID" value="NZ_BMJZ01000001.1"/>
</dbReference>
<gene>
    <name evidence="17" type="ORF">CHR90_11895</name>
</gene>
<comment type="caution">
    <text evidence="17">The sequence shown here is derived from an EMBL/GenBank/DDBJ whole genome shotgun (WGS) entry which is preliminary data.</text>
</comment>
<keyword evidence="5" id="KW-1003">Cell membrane</keyword>
<evidence type="ECO:0000313" key="18">
    <source>
        <dbReference type="Proteomes" id="UP000216361"/>
    </source>
</evidence>
<evidence type="ECO:0000256" key="3">
    <source>
        <dbReference type="ARBA" id="ARBA00014919"/>
    </source>
</evidence>
<dbReference type="GO" id="GO:0003924">
    <property type="term" value="F:GTPase activity"/>
    <property type="evidence" value="ECO:0007669"/>
    <property type="project" value="InterPro"/>
</dbReference>
<evidence type="ECO:0000256" key="2">
    <source>
        <dbReference type="ARBA" id="ARBA00008531"/>
    </source>
</evidence>
<keyword evidence="6" id="KW-0547">Nucleotide-binding</keyword>
<evidence type="ECO:0000256" key="4">
    <source>
        <dbReference type="ARBA" id="ARBA00022448"/>
    </source>
</evidence>
<feature type="region of interest" description="Disordered" evidence="14">
    <location>
        <begin position="328"/>
        <end position="357"/>
    </location>
</feature>
<dbReference type="GO" id="GO:0005886">
    <property type="term" value="C:plasma membrane"/>
    <property type="evidence" value="ECO:0007669"/>
    <property type="project" value="UniProtKB-SubCell"/>
</dbReference>
<dbReference type="Pfam" id="PF00448">
    <property type="entry name" value="SRP54"/>
    <property type="match status" value="1"/>
</dbReference>
<keyword evidence="9" id="KW-0342">GTP-binding</keyword>
<dbReference type="InterPro" id="IPR000897">
    <property type="entry name" value="SRP54_GTPase_dom"/>
</dbReference>
<dbReference type="GO" id="GO:0005047">
    <property type="term" value="F:signal recognition particle binding"/>
    <property type="evidence" value="ECO:0007669"/>
    <property type="project" value="TreeGrafter"/>
</dbReference>
<dbReference type="Proteomes" id="UP000216361">
    <property type="component" value="Unassembled WGS sequence"/>
</dbReference>
<evidence type="ECO:0000256" key="10">
    <source>
        <dbReference type="ARBA" id="ARBA00023136"/>
    </source>
</evidence>
<dbReference type="EMBL" id="NOXS01000032">
    <property type="protein sequence ID" value="OYQ18941.1"/>
    <property type="molecule type" value="Genomic_DNA"/>
</dbReference>
<evidence type="ECO:0000256" key="9">
    <source>
        <dbReference type="ARBA" id="ARBA00023134"/>
    </source>
</evidence>
<evidence type="ECO:0000259" key="16">
    <source>
        <dbReference type="SMART" id="SM00962"/>
    </source>
</evidence>
<comment type="function">
    <text evidence="12">Necessary for flagellar biosynthesis. May be involved in translocation of the flagellum.</text>
</comment>
<dbReference type="OrthoDB" id="9778554at2"/>
<reference evidence="17 18" key="1">
    <citation type="submission" date="2017-07" db="EMBL/GenBank/DDBJ databases">
        <title>Elstera cyanobacteriorum sp. nov., a novel bacterium isolated from cyanobacterial aggregates in a eutrophic lake.</title>
        <authorList>
            <person name="Cai H."/>
        </authorList>
    </citation>
    <scope>NUCLEOTIDE SEQUENCE [LARGE SCALE GENOMIC DNA]</scope>
    <source>
        <strain evidence="17 18">TH019</strain>
    </source>
</reference>
<dbReference type="GO" id="GO:0006614">
    <property type="term" value="P:SRP-dependent cotranslational protein targeting to membrane"/>
    <property type="evidence" value="ECO:0007669"/>
    <property type="project" value="InterPro"/>
</dbReference>
<accession>A0A255XPZ7</accession>
<evidence type="ECO:0000256" key="7">
    <source>
        <dbReference type="ARBA" id="ARBA00022795"/>
    </source>
</evidence>
<dbReference type="InterPro" id="IPR003593">
    <property type="entry name" value="AAA+_ATPase"/>
</dbReference>
<dbReference type="PANTHER" id="PTHR43134:SF3">
    <property type="entry name" value="FLAGELLAR BIOSYNTHESIS PROTEIN FLHF"/>
    <property type="match status" value="1"/>
</dbReference>
<evidence type="ECO:0000313" key="17">
    <source>
        <dbReference type="EMBL" id="OYQ18941.1"/>
    </source>
</evidence>
<sequence length="357" mass="37375">MRMKMFYAESMPEAIRRVRDELGDNAIILSSQRSESGRGLRVTAAVDDDPMADTLPPMDQPLDALETIALALDKHGIPPDLSERLVRAAAPLAEKLVRAASALAVDAPIMTLAAALDSAFSFSPLPERNVTKPIALVGPPGSGKTVTVAKLAARAVLSSRPVHVITTDTMRAGGVDQLAAFTRILSLDLQTALDAETLADALEASRIAGPETLTLIDTGAVNPYDAEEMDELERLLAAGNMDAVLVLPAGYDPEEAATIAKAFGRLGATRLLATRLDAARRLGSVLVAADVAELSFCDVSVTSHVADGLLPVNAVSLAKLLIPDAMPGEETDLPLPGEASPRLDDSPRPSFGLSPAP</sequence>
<dbReference type="InterPro" id="IPR047040">
    <property type="entry name" value="FlhF__GTPase_dom"/>
</dbReference>
<evidence type="ECO:0000256" key="8">
    <source>
        <dbReference type="ARBA" id="ARBA00022927"/>
    </source>
</evidence>
<dbReference type="CDD" id="cd17873">
    <property type="entry name" value="FlhF"/>
    <property type="match status" value="1"/>
</dbReference>
<evidence type="ECO:0000256" key="6">
    <source>
        <dbReference type="ARBA" id="ARBA00022741"/>
    </source>
</evidence>
<protein>
    <recommendedName>
        <fullName evidence="3">Flagellar biosynthesis protein FlhF</fullName>
    </recommendedName>
    <alternativeName>
        <fullName evidence="13">Flagella-associated GTP-binding protein</fullName>
    </alternativeName>
</protein>
<dbReference type="SMART" id="SM00382">
    <property type="entry name" value="AAA"/>
    <property type="match status" value="1"/>
</dbReference>
<keyword evidence="10" id="KW-0472">Membrane</keyword>
<evidence type="ECO:0000256" key="12">
    <source>
        <dbReference type="ARBA" id="ARBA00025337"/>
    </source>
</evidence>
<dbReference type="SUPFAM" id="SSF52540">
    <property type="entry name" value="P-loop containing nucleoside triphosphate hydrolases"/>
    <property type="match status" value="1"/>
</dbReference>
<evidence type="ECO:0000256" key="11">
    <source>
        <dbReference type="ARBA" id="ARBA00023225"/>
    </source>
</evidence>
<dbReference type="GO" id="GO:0005525">
    <property type="term" value="F:GTP binding"/>
    <property type="evidence" value="ECO:0007669"/>
    <property type="project" value="UniProtKB-KW"/>
</dbReference>
<name>A0A255XPZ7_9PROT</name>
<evidence type="ECO:0000256" key="14">
    <source>
        <dbReference type="SAM" id="MobiDB-lite"/>
    </source>
</evidence>
<dbReference type="InterPro" id="IPR027417">
    <property type="entry name" value="P-loop_NTPase"/>
</dbReference>
<dbReference type="GO" id="GO:0044781">
    <property type="term" value="P:bacterial-type flagellum organization"/>
    <property type="evidence" value="ECO:0007669"/>
    <property type="project" value="UniProtKB-KW"/>
</dbReference>
<evidence type="ECO:0000256" key="5">
    <source>
        <dbReference type="ARBA" id="ARBA00022475"/>
    </source>
</evidence>
<feature type="domain" description="AAA+ ATPase" evidence="15">
    <location>
        <begin position="130"/>
        <end position="272"/>
    </location>
</feature>
<dbReference type="SMART" id="SM00962">
    <property type="entry name" value="SRP54"/>
    <property type="match status" value="1"/>
</dbReference>
<keyword evidence="8" id="KW-0653">Protein transport</keyword>
<organism evidence="17 18">
    <name type="scientific">Elstera cyanobacteriorum</name>
    <dbReference type="NCBI Taxonomy" id="2022747"/>
    <lineage>
        <taxon>Bacteria</taxon>
        <taxon>Pseudomonadati</taxon>
        <taxon>Pseudomonadota</taxon>
        <taxon>Alphaproteobacteria</taxon>
        <taxon>Rhodospirillales</taxon>
        <taxon>Rhodospirillaceae</taxon>
        <taxon>Elstera</taxon>
    </lineage>
</organism>
<keyword evidence="7" id="KW-1005">Bacterial flagellum biogenesis</keyword>
<dbReference type="AlphaFoldDB" id="A0A255XPZ7"/>